<dbReference type="PANTHER" id="PTHR33799:SF1">
    <property type="entry name" value="PTS SYSTEM MANNOSE-SPECIFIC EIIAB COMPONENT-RELATED"/>
    <property type="match status" value="1"/>
</dbReference>
<sequence>MMRKFLIITHKTLAAGFKDSIDFFTSNGKNIIAISSYENGKNKFPDDEVEKVIAATTSDTQLFILTDLLGGSVNQKCSRYVDNNNIVVITGVNLSLALALVLEPKGYISLERIQEIINQAKEQMVLMNTYLVNNVENDE</sequence>
<dbReference type="EMBL" id="JAIULA010000035">
    <property type="protein sequence ID" value="MCP0888039.1"/>
    <property type="molecule type" value="Genomic_DNA"/>
</dbReference>
<dbReference type="AlphaFoldDB" id="A0A9X2FNF6"/>
<protein>
    <recommendedName>
        <fullName evidence="2">PTS EIIA type-4 domain-containing protein</fullName>
    </recommendedName>
</protein>
<dbReference type="InterPro" id="IPR051471">
    <property type="entry name" value="Bacterial_PTS_sugar_comp"/>
</dbReference>
<dbReference type="RefSeq" id="WP_253362209.1">
    <property type="nucleotide sequence ID" value="NZ_JAIULA010000035.1"/>
</dbReference>
<dbReference type="Proteomes" id="UP001139006">
    <property type="component" value="Unassembled WGS sequence"/>
</dbReference>
<comment type="caution">
    <text evidence="3">The sequence shown here is derived from an EMBL/GenBank/DDBJ whole genome shotgun (WGS) entry which is preliminary data.</text>
</comment>
<dbReference type="InterPro" id="IPR004701">
    <property type="entry name" value="PTS_EIIA_man-typ"/>
</dbReference>
<dbReference type="Pfam" id="PF03610">
    <property type="entry name" value="EIIA-man"/>
    <property type="match status" value="1"/>
</dbReference>
<feature type="domain" description="PTS EIIA type-4" evidence="2">
    <location>
        <begin position="2"/>
        <end position="124"/>
    </location>
</feature>
<dbReference type="PANTHER" id="PTHR33799">
    <property type="entry name" value="PTS PERMEASE-RELATED-RELATED"/>
    <property type="match status" value="1"/>
</dbReference>
<dbReference type="GO" id="GO:0009401">
    <property type="term" value="P:phosphoenolpyruvate-dependent sugar phosphotransferase system"/>
    <property type="evidence" value="ECO:0007669"/>
    <property type="project" value="InterPro"/>
</dbReference>
<gene>
    <name evidence="3" type="ORF">LB941_11935</name>
</gene>
<keyword evidence="1" id="KW-0808">Transferase</keyword>
<evidence type="ECO:0000313" key="4">
    <source>
        <dbReference type="Proteomes" id="UP001139006"/>
    </source>
</evidence>
<name>A0A9X2FNF6_9LACO</name>
<evidence type="ECO:0000259" key="2">
    <source>
        <dbReference type="PROSITE" id="PS51096"/>
    </source>
</evidence>
<dbReference type="Gene3D" id="3.40.50.510">
    <property type="entry name" value="Phosphotransferase system, mannose-type IIA component"/>
    <property type="match status" value="1"/>
</dbReference>
<proteinExistence type="predicted"/>
<dbReference type="GO" id="GO:0016740">
    <property type="term" value="F:transferase activity"/>
    <property type="evidence" value="ECO:0007669"/>
    <property type="project" value="UniProtKB-KW"/>
</dbReference>
<dbReference type="PROSITE" id="PS51096">
    <property type="entry name" value="PTS_EIIA_TYPE_4"/>
    <property type="match status" value="1"/>
</dbReference>
<keyword evidence="4" id="KW-1185">Reference proteome</keyword>
<evidence type="ECO:0000313" key="3">
    <source>
        <dbReference type="EMBL" id="MCP0888039.1"/>
    </source>
</evidence>
<dbReference type="InterPro" id="IPR036662">
    <property type="entry name" value="PTS_EIIA_man-typ_sf"/>
</dbReference>
<reference evidence="3 4" key="1">
    <citation type="journal article" date="2023" name="Int. J. Syst. Evol. Microbiol.">
        <title>Ligilactobacillus ubinensis sp. nov., a novel species isolated from the wild ferment of a durian fruit (Durio zibethinus).</title>
        <authorList>
            <person name="Heng Y.C."/>
            <person name="Menon N."/>
            <person name="Chen B."/>
            <person name="Loo B.Z.L."/>
            <person name="Wong G.W.J."/>
            <person name="Lim A.C.H."/>
            <person name="Silvaraju S."/>
            <person name="Kittelmann S."/>
        </authorList>
    </citation>
    <scope>NUCLEOTIDE SEQUENCE [LARGE SCALE GENOMIC DNA]</scope>
    <source>
        <strain evidence="3 4">WILCCON 0076</strain>
    </source>
</reference>
<accession>A0A9X2FNF6</accession>
<evidence type="ECO:0000256" key="1">
    <source>
        <dbReference type="ARBA" id="ARBA00022679"/>
    </source>
</evidence>
<dbReference type="SUPFAM" id="SSF53062">
    <property type="entry name" value="PTS system fructose IIA component-like"/>
    <property type="match status" value="1"/>
</dbReference>
<dbReference type="GO" id="GO:0016020">
    <property type="term" value="C:membrane"/>
    <property type="evidence" value="ECO:0007669"/>
    <property type="project" value="InterPro"/>
</dbReference>
<organism evidence="3 4">
    <name type="scientific">Ligilactobacillus ubinensis</name>
    <dbReference type="NCBI Taxonomy" id="2876789"/>
    <lineage>
        <taxon>Bacteria</taxon>
        <taxon>Bacillati</taxon>
        <taxon>Bacillota</taxon>
        <taxon>Bacilli</taxon>
        <taxon>Lactobacillales</taxon>
        <taxon>Lactobacillaceae</taxon>
        <taxon>Ligilactobacillus</taxon>
    </lineage>
</organism>